<dbReference type="GO" id="GO:0005694">
    <property type="term" value="C:chromosome"/>
    <property type="evidence" value="ECO:0007669"/>
    <property type="project" value="TreeGrafter"/>
</dbReference>
<dbReference type="GO" id="GO:0043138">
    <property type="term" value="F:3'-5' DNA helicase activity"/>
    <property type="evidence" value="ECO:0007669"/>
    <property type="project" value="TreeGrafter"/>
</dbReference>
<dbReference type="EMBL" id="GL573657">
    <property type="protein sequence ID" value="ELR08368.1"/>
    <property type="molecule type" value="Genomic_DNA"/>
</dbReference>
<evidence type="ECO:0000313" key="3">
    <source>
        <dbReference type="EMBL" id="ELR08368.1"/>
    </source>
</evidence>
<evidence type="ECO:0000313" key="4">
    <source>
        <dbReference type="Proteomes" id="UP000011064"/>
    </source>
</evidence>
<dbReference type="AlphaFoldDB" id="L8G6R3"/>
<comment type="similarity">
    <text evidence="1">Belongs to the helicase family. RecQ subfamily.</text>
</comment>
<dbReference type="Pfam" id="PF00270">
    <property type="entry name" value="DEAD"/>
    <property type="match status" value="1"/>
</dbReference>
<dbReference type="GO" id="GO:0009378">
    <property type="term" value="F:four-way junction helicase activity"/>
    <property type="evidence" value="ECO:0007669"/>
    <property type="project" value="TreeGrafter"/>
</dbReference>
<reference evidence="4" key="1">
    <citation type="submission" date="2010-09" db="EMBL/GenBank/DDBJ databases">
        <title>The genome sequence of Geomyces destructans 20631-21.</title>
        <authorList>
            <consortium name="The Broad Institute Genome Sequencing Platform"/>
            <person name="Cuomo C.A."/>
            <person name="Blehert D.S."/>
            <person name="Lorch J.M."/>
            <person name="Young S.K."/>
            <person name="Zeng Q."/>
            <person name="Gargeya S."/>
            <person name="Fitzgerald M."/>
            <person name="Haas B."/>
            <person name="Abouelleil A."/>
            <person name="Alvarado L."/>
            <person name="Arachchi H.M."/>
            <person name="Berlin A."/>
            <person name="Brown A."/>
            <person name="Chapman S.B."/>
            <person name="Chen Z."/>
            <person name="Dunbar C."/>
            <person name="Freedman E."/>
            <person name="Gearin G."/>
            <person name="Gellesch M."/>
            <person name="Goldberg J."/>
            <person name="Griggs A."/>
            <person name="Gujja S."/>
            <person name="Heiman D."/>
            <person name="Howarth C."/>
            <person name="Larson L."/>
            <person name="Lui A."/>
            <person name="MacDonald P.J.P."/>
            <person name="Montmayeur A."/>
            <person name="Murphy C."/>
            <person name="Neiman D."/>
            <person name="Pearson M."/>
            <person name="Priest M."/>
            <person name="Roberts A."/>
            <person name="Saif S."/>
            <person name="Shea T."/>
            <person name="Shenoy N."/>
            <person name="Sisk P."/>
            <person name="Stolte C."/>
            <person name="Sykes S."/>
            <person name="Wortman J."/>
            <person name="Nusbaum C."/>
            <person name="Birren B."/>
        </authorList>
    </citation>
    <scope>NUCLEOTIDE SEQUENCE [LARGE SCALE GENOMIC DNA]</scope>
    <source>
        <strain evidence="4">ATCC MYA-4855 / 20631-21</strain>
    </source>
</reference>
<accession>L8G6R3</accession>
<dbReference type="SUPFAM" id="SSF52540">
    <property type="entry name" value="P-loop containing nucleoside triphosphate hydrolases"/>
    <property type="match status" value="1"/>
</dbReference>
<name>L8G6R3_PSED2</name>
<dbReference type="SMART" id="SM00487">
    <property type="entry name" value="DEXDc"/>
    <property type="match status" value="1"/>
</dbReference>
<dbReference type="InterPro" id="IPR011545">
    <property type="entry name" value="DEAD/DEAH_box_helicase_dom"/>
</dbReference>
<dbReference type="Proteomes" id="UP000011064">
    <property type="component" value="Unassembled WGS sequence"/>
</dbReference>
<feature type="non-terminal residue" evidence="3">
    <location>
        <position position="1"/>
    </location>
</feature>
<keyword evidence="4" id="KW-1185">Reference proteome</keyword>
<dbReference type="OrthoDB" id="3438035at2759"/>
<evidence type="ECO:0000256" key="1">
    <source>
        <dbReference type="ARBA" id="ARBA00005446"/>
    </source>
</evidence>
<dbReference type="GO" id="GO:0005737">
    <property type="term" value="C:cytoplasm"/>
    <property type="evidence" value="ECO:0007669"/>
    <property type="project" value="TreeGrafter"/>
</dbReference>
<dbReference type="GO" id="GO:0005524">
    <property type="term" value="F:ATP binding"/>
    <property type="evidence" value="ECO:0007669"/>
    <property type="project" value="InterPro"/>
</dbReference>
<organism evidence="3 4">
    <name type="scientific">Pseudogymnoascus destructans (strain ATCC MYA-4855 / 20631-21)</name>
    <name type="common">Bat white-nose syndrome fungus</name>
    <name type="synonym">Geomyces destructans</name>
    <dbReference type="NCBI Taxonomy" id="658429"/>
    <lineage>
        <taxon>Eukaryota</taxon>
        <taxon>Fungi</taxon>
        <taxon>Dikarya</taxon>
        <taxon>Ascomycota</taxon>
        <taxon>Pezizomycotina</taxon>
        <taxon>Leotiomycetes</taxon>
        <taxon>Thelebolales</taxon>
        <taxon>Thelebolaceae</taxon>
        <taxon>Pseudogymnoascus</taxon>
    </lineage>
</organism>
<dbReference type="STRING" id="658429.L8G6R3"/>
<dbReference type="VEuPathDB" id="FungiDB:GMDG_08634"/>
<dbReference type="InterPro" id="IPR014001">
    <property type="entry name" value="Helicase_ATP-bd"/>
</dbReference>
<dbReference type="PANTHER" id="PTHR13710:SF154">
    <property type="entry name" value="RECQ HELICASE, PUTATIVE (AFU_ORTHOLOGUE AFUA_6G14720)-RELATED"/>
    <property type="match status" value="1"/>
</dbReference>
<sequence>MALVCHEFGGDRFSSPLLSFCAMLSVKPRTNSWKEPGNFNSCLSGLIWAVQLLVFSTAAYLERSGAGSTLEHINTICEQDVDLNMDEVQQLLLSEFRQAQQLLHDELMFGATGLPRMHAWALKDNLDADNFSWYFGEHRENVALLNPFAGSLHNVIQESQSLRASLLDTTDEDGGADARVVWRQKAIDQYEAVADEFLKRLLVLIHMASGQPLRESELFSLTWRNTQWRRSVYLKHGLVMLHTTYHKGQQQTGKFKDNIRFLPATIGDLLLDYLVYVVPLRQAFLRQSSPRAIMSAYLWWKDRAVWADNQLTRCMERACVRAKVPRLHIANWRQMTVNIVETKFAGKDLACFEGVGANDDEEDAEEIDDDIRTMTRQRNHSTRVMNRSYANQLNANFGNVWDGLIHRNLCTSSLWRELWDLDTVLGDAVAAAGKRKREAAEEAEPDRPRMLKRIAMGMHRPRKRWSAAALLKGVRGLYNDDKLQWKSAAQERAMTTVMSWMEQVVVILGTGEGKSLLFMLPCVLPDAGVTILVLPLVSLCGDLLRRVQELGIDHLVWAPGEERDASLVFVTVEAASTSQFRAYAHRLAATQQLGRIVIDEAHLTITASEYRQAMADLALIRSVRTQFVYLTATLPPTLQAAFERQNNLVKPKVVRASTNRRNLSYLVQRATGRGSLLEEGARRARDAWQASGLLDQTRDKIILY</sequence>
<dbReference type="InParanoid" id="L8G6R3"/>
<dbReference type="Gene3D" id="3.40.50.300">
    <property type="entry name" value="P-loop containing nucleotide triphosphate hydrolases"/>
    <property type="match status" value="1"/>
</dbReference>
<dbReference type="GO" id="GO:0000724">
    <property type="term" value="P:double-strand break repair via homologous recombination"/>
    <property type="evidence" value="ECO:0007669"/>
    <property type="project" value="TreeGrafter"/>
</dbReference>
<feature type="domain" description="Helicase ATP-binding" evidence="2">
    <location>
        <begin position="495"/>
        <end position="652"/>
    </location>
</feature>
<proteinExistence type="inferred from homology"/>
<protein>
    <recommendedName>
        <fullName evidence="2">Helicase ATP-binding domain-containing protein</fullName>
    </recommendedName>
</protein>
<evidence type="ECO:0000259" key="2">
    <source>
        <dbReference type="PROSITE" id="PS51192"/>
    </source>
</evidence>
<dbReference type="HOGENOM" id="CLU_392129_0_0_1"/>
<dbReference type="InterPro" id="IPR027417">
    <property type="entry name" value="P-loop_NTPase"/>
</dbReference>
<dbReference type="PANTHER" id="PTHR13710">
    <property type="entry name" value="DNA HELICASE RECQ FAMILY MEMBER"/>
    <property type="match status" value="1"/>
</dbReference>
<dbReference type="PROSITE" id="PS51192">
    <property type="entry name" value="HELICASE_ATP_BIND_1"/>
    <property type="match status" value="1"/>
</dbReference>
<gene>
    <name evidence="3" type="ORF">GMDG_08634</name>
</gene>
<dbReference type="GO" id="GO:0003676">
    <property type="term" value="F:nucleic acid binding"/>
    <property type="evidence" value="ECO:0007669"/>
    <property type="project" value="InterPro"/>
</dbReference>